<dbReference type="Gene3D" id="3.40.50.720">
    <property type="entry name" value="NAD(P)-binding Rossmann-like Domain"/>
    <property type="match status" value="1"/>
</dbReference>
<reference evidence="8 9" key="2">
    <citation type="journal article" date="2017" name="Sci. Rep.">
        <title>Ant-infecting Ophiocordyceps genomes reveal a high diversity of potential behavioral manipulation genes and a possible major role for enterotoxins.</title>
        <authorList>
            <person name="de Bekker C."/>
            <person name="Ohm R.A."/>
            <person name="Evans H.C."/>
            <person name="Brachmann A."/>
            <person name="Hughes D.P."/>
        </authorList>
    </citation>
    <scope>NUCLEOTIDE SEQUENCE [LARGE SCALE GENOMIC DNA]</scope>
    <source>
        <strain evidence="8 9">SC16a</strain>
    </source>
</reference>
<evidence type="ECO:0000256" key="3">
    <source>
        <dbReference type="ARBA" id="ARBA00023002"/>
    </source>
</evidence>
<dbReference type="Pfam" id="PF03807">
    <property type="entry name" value="F420_oxidored"/>
    <property type="match status" value="1"/>
</dbReference>
<comment type="catalytic activity">
    <reaction evidence="4">
        <text>L-proline + NADP(+) = (S)-1-pyrroline-5-carboxylate + NADPH + 2 H(+)</text>
        <dbReference type="Rhea" id="RHEA:14109"/>
        <dbReference type="ChEBI" id="CHEBI:15378"/>
        <dbReference type="ChEBI" id="CHEBI:17388"/>
        <dbReference type="ChEBI" id="CHEBI:57783"/>
        <dbReference type="ChEBI" id="CHEBI:58349"/>
        <dbReference type="ChEBI" id="CHEBI:60039"/>
        <dbReference type="EC" id="1.5.1.2"/>
    </reaction>
</comment>
<dbReference type="Gene3D" id="1.10.3730.10">
    <property type="entry name" value="ProC C-terminal domain-like"/>
    <property type="match status" value="1"/>
</dbReference>
<comment type="pathway">
    <text evidence="4">Amino-acid biosynthesis; L-proline biosynthesis; L-proline from L-glutamate 5-semialdehyde: step 1/1.</text>
</comment>
<evidence type="ECO:0000256" key="1">
    <source>
        <dbReference type="ARBA" id="ARBA00005525"/>
    </source>
</evidence>
<reference evidence="8 9" key="1">
    <citation type="journal article" date="2015" name="BMC Genomics">
        <title>Gene expression during zombie ant biting behavior reflects the complexity underlying fungal parasitic behavioral manipulation.</title>
        <authorList>
            <person name="de Bekker C."/>
            <person name="Ohm R.A."/>
            <person name="Loreto R.G."/>
            <person name="Sebastian A."/>
            <person name="Albert I."/>
            <person name="Merrow M."/>
            <person name="Brachmann A."/>
            <person name="Hughes D.P."/>
        </authorList>
    </citation>
    <scope>NUCLEOTIDE SEQUENCE [LARGE SCALE GENOMIC DNA]</scope>
    <source>
        <strain evidence="8 9">SC16a</strain>
    </source>
</reference>
<feature type="region of interest" description="Disordered" evidence="5">
    <location>
        <begin position="1"/>
        <end position="21"/>
    </location>
</feature>
<dbReference type="NCBIfam" id="TIGR00112">
    <property type="entry name" value="proC"/>
    <property type="match status" value="1"/>
</dbReference>
<keyword evidence="2 4" id="KW-0521">NADP</keyword>
<dbReference type="SUPFAM" id="SSF51735">
    <property type="entry name" value="NAD(P)-binding Rossmann-fold domains"/>
    <property type="match status" value="1"/>
</dbReference>
<organism evidence="8 9">
    <name type="scientific">Ophiocordyceps unilateralis</name>
    <name type="common">Zombie-ant fungus</name>
    <name type="synonym">Torrubia unilateralis</name>
    <dbReference type="NCBI Taxonomy" id="268505"/>
    <lineage>
        <taxon>Eukaryota</taxon>
        <taxon>Fungi</taxon>
        <taxon>Dikarya</taxon>
        <taxon>Ascomycota</taxon>
        <taxon>Pezizomycotina</taxon>
        <taxon>Sordariomycetes</taxon>
        <taxon>Hypocreomycetidae</taxon>
        <taxon>Hypocreales</taxon>
        <taxon>Ophiocordycipitaceae</taxon>
        <taxon>Ophiocordyceps</taxon>
    </lineage>
</organism>
<feature type="domain" description="Pyrroline-5-carboxylate reductase dimerisation" evidence="7">
    <location>
        <begin position="258"/>
        <end position="359"/>
    </location>
</feature>
<evidence type="ECO:0000313" key="9">
    <source>
        <dbReference type="Proteomes" id="UP000037136"/>
    </source>
</evidence>
<dbReference type="OrthoDB" id="10263291at2759"/>
<dbReference type="EC" id="1.5.1.2" evidence="4"/>
<keyword evidence="4" id="KW-0028">Amino-acid biosynthesis</keyword>
<dbReference type="PANTHER" id="PTHR11645:SF0">
    <property type="entry name" value="PYRROLINE-5-CARBOXYLATE REDUCTASE 3"/>
    <property type="match status" value="1"/>
</dbReference>
<dbReference type="EMBL" id="LAZP02000103">
    <property type="protein sequence ID" value="PFH60872.1"/>
    <property type="molecule type" value="Genomic_DNA"/>
</dbReference>
<sequence>MEDGRAPVIGDAAEPRPGPSTSLCTLRRRSDCDQCDIDFARLRPPRLDPDLFITMTSSHVTMTVLGCGTMGIAIINGVLTSLSEPKPLPTPSPSGNSTPADELPQDLPSRFIACVRSAESAERVAVALKAHLSVVSVFRERNVEAASQAQVVLLACKPYMVDKVLGEPGMAEALRGKLLISICAGISVEHIRTALYGDSGHGSREACRFVRAMCNTAALIRESMTVIGIGDPPLSPTDNKLVTWIFKRVGDVVHLPDSAMDISTAIVGSAPAMFALMLEAAVDGAVAMGLARADAQKMATQAMRGATGLIQAGEHPTRLREKVSTPGGCTIGGLLVLEEGAVRGTVSRAIRETTCIASQLGQGVQGVNGTRSPMAQRNQ</sequence>
<evidence type="ECO:0000256" key="5">
    <source>
        <dbReference type="SAM" id="MobiDB-lite"/>
    </source>
</evidence>
<dbReference type="SUPFAM" id="SSF48179">
    <property type="entry name" value="6-phosphogluconate dehydrogenase C-terminal domain-like"/>
    <property type="match status" value="1"/>
</dbReference>
<accession>A0A2A9PIZ0</accession>
<dbReference type="STRING" id="268505.A0A2A9PIZ0"/>
<evidence type="ECO:0000259" key="6">
    <source>
        <dbReference type="Pfam" id="PF03807"/>
    </source>
</evidence>
<dbReference type="InterPro" id="IPR000304">
    <property type="entry name" value="Pyrroline-COOH_reductase"/>
</dbReference>
<dbReference type="PANTHER" id="PTHR11645">
    <property type="entry name" value="PYRROLINE-5-CARBOXYLATE REDUCTASE"/>
    <property type="match status" value="1"/>
</dbReference>
<gene>
    <name evidence="8" type="ORF">XA68_10185</name>
</gene>
<dbReference type="GO" id="GO:0055129">
    <property type="term" value="P:L-proline biosynthetic process"/>
    <property type="evidence" value="ECO:0007669"/>
    <property type="project" value="UniProtKB-UniPathway"/>
</dbReference>
<dbReference type="GO" id="GO:0004735">
    <property type="term" value="F:pyrroline-5-carboxylate reductase activity"/>
    <property type="evidence" value="ECO:0007669"/>
    <property type="project" value="UniProtKB-EC"/>
</dbReference>
<dbReference type="Pfam" id="PF14748">
    <property type="entry name" value="P5CR_dimer"/>
    <property type="match status" value="1"/>
</dbReference>
<feature type="domain" description="Pyrroline-5-carboxylate reductase catalytic N-terminal" evidence="6">
    <location>
        <begin position="63"/>
        <end position="185"/>
    </location>
</feature>
<dbReference type="Proteomes" id="UP000037136">
    <property type="component" value="Unassembled WGS sequence"/>
</dbReference>
<dbReference type="PROSITE" id="PS00521">
    <property type="entry name" value="P5CR"/>
    <property type="match status" value="1"/>
</dbReference>
<keyword evidence="4" id="KW-0641">Proline biosynthesis</keyword>
<keyword evidence="9" id="KW-1185">Reference proteome</keyword>
<keyword evidence="3 4" id="KW-0560">Oxidoreductase</keyword>
<dbReference type="InterPro" id="IPR028939">
    <property type="entry name" value="P5C_Rdtase_cat_N"/>
</dbReference>
<dbReference type="UniPathway" id="UPA00098">
    <property type="reaction ID" value="UER00361"/>
</dbReference>
<evidence type="ECO:0000256" key="2">
    <source>
        <dbReference type="ARBA" id="ARBA00022857"/>
    </source>
</evidence>
<feature type="region of interest" description="Disordered" evidence="5">
    <location>
        <begin position="84"/>
        <end position="104"/>
    </location>
</feature>
<evidence type="ECO:0000259" key="7">
    <source>
        <dbReference type="Pfam" id="PF14748"/>
    </source>
</evidence>
<evidence type="ECO:0000256" key="4">
    <source>
        <dbReference type="RuleBase" id="RU003903"/>
    </source>
</evidence>
<evidence type="ECO:0000313" key="8">
    <source>
        <dbReference type="EMBL" id="PFH60872.1"/>
    </source>
</evidence>
<proteinExistence type="inferred from homology"/>
<protein>
    <recommendedName>
        <fullName evidence="4">Pyrroline-5-carboxylate reductase</fullName>
        <ecNumber evidence="4">1.5.1.2</ecNumber>
    </recommendedName>
</protein>
<dbReference type="InterPro" id="IPR008927">
    <property type="entry name" value="6-PGluconate_DH-like_C_sf"/>
</dbReference>
<dbReference type="InterPro" id="IPR029036">
    <property type="entry name" value="P5CR_dimer"/>
</dbReference>
<comment type="similarity">
    <text evidence="1 4">Belongs to the pyrroline-5-carboxylate reductase family.</text>
</comment>
<dbReference type="FunFam" id="1.10.3730.10:FF:000001">
    <property type="entry name" value="Pyrroline-5-carboxylate reductase"/>
    <property type="match status" value="1"/>
</dbReference>
<comment type="caution">
    <text evidence="8">The sequence shown here is derived from an EMBL/GenBank/DDBJ whole genome shotgun (WGS) entry which is preliminary data.</text>
</comment>
<dbReference type="HAMAP" id="MF_01925">
    <property type="entry name" value="P5C_reductase"/>
    <property type="match status" value="1"/>
</dbReference>
<dbReference type="InterPro" id="IPR036291">
    <property type="entry name" value="NAD(P)-bd_dom_sf"/>
</dbReference>
<dbReference type="InterPro" id="IPR053790">
    <property type="entry name" value="P5CR-like_CS"/>
</dbReference>
<dbReference type="AlphaFoldDB" id="A0A2A9PIZ0"/>
<name>A0A2A9PIZ0_OPHUN</name>